<keyword evidence="1" id="KW-0812">Transmembrane</keyword>
<accession>A0ABU3NL36</accession>
<sequence>MTQQLPLPPSEKPTSQPSESKRFTGIIIGIIILLILVIAGITLLAIAPAETTARVRDIFIIVLALESLLLGIALIILIVQLAILINLLQNEVKPILEATQETINNLRGTTVFLSNNLVEPVIKLNEYLAGLKKILDLLRFGR</sequence>
<evidence type="ECO:0000313" key="2">
    <source>
        <dbReference type="EMBL" id="MDT8897563.1"/>
    </source>
</evidence>
<gene>
    <name evidence="2" type="ORF">QYE77_04735</name>
</gene>
<keyword evidence="3" id="KW-1185">Reference proteome</keyword>
<feature type="transmembrane region" description="Helical" evidence="1">
    <location>
        <begin position="58"/>
        <end position="85"/>
    </location>
</feature>
<proteinExistence type="predicted"/>
<dbReference type="RefSeq" id="WP_315624224.1">
    <property type="nucleotide sequence ID" value="NZ_JAUHMF010000001.1"/>
</dbReference>
<evidence type="ECO:0000313" key="3">
    <source>
        <dbReference type="Proteomes" id="UP001254165"/>
    </source>
</evidence>
<dbReference type="EMBL" id="JAUHMF010000001">
    <property type="protein sequence ID" value="MDT8897563.1"/>
    <property type="molecule type" value="Genomic_DNA"/>
</dbReference>
<organism evidence="2 3">
    <name type="scientific">Thermanaerothrix solaris</name>
    <dbReference type="NCBI Taxonomy" id="3058434"/>
    <lineage>
        <taxon>Bacteria</taxon>
        <taxon>Bacillati</taxon>
        <taxon>Chloroflexota</taxon>
        <taxon>Anaerolineae</taxon>
        <taxon>Anaerolineales</taxon>
        <taxon>Anaerolineaceae</taxon>
        <taxon>Thermanaerothrix</taxon>
    </lineage>
</organism>
<reference evidence="2 3" key="1">
    <citation type="submission" date="2023-07" db="EMBL/GenBank/DDBJ databases">
        <title>Novel species of Thermanaerothrix with wide hydrolytic capabilities.</title>
        <authorList>
            <person name="Zayulina K.S."/>
            <person name="Podosokorskaya O.A."/>
            <person name="Elcheninov A.G."/>
        </authorList>
    </citation>
    <scope>NUCLEOTIDE SEQUENCE [LARGE SCALE GENOMIC DNA]</scope>
    <source>
        <strain evidence="2 3">4228-RoL</strain>
    </source>
</reference>
<dbReference type="Proteomes" id="UP001254165">
    <property type="component" value="Unassembled WGS sequence"/>
</dbReference>
<name>A0ABU3NL36_9CHLR</name>
<comment type="caution">
    <text evidence="2">The sequence shown here is derived from an EMBL/GenBank/DDBJ whole genome shotgun (WGS) entry which is preliminary data.</text>
</comment>
<feature type="transmembrane region" description="Helical" evidence="1">
    <location>
        <begin position="23"/>
        <end position="46"/>
    </location>
</feature>
<protein>
    <submittedName>
        <fullName evidence="2">Uncharacterized protein</fullName>
    </submittedName>
</protein>
<keyword evidence="1" id="KW-1133">Transmembrane helix</keyword>
<evidence type="ECO:0000256" key="1">
    <source>
        <dbReference type="SAM" id="Phobius"/>
    </source>
</evidence>
<keyword evidence="1" id="KW-0472">Membrane</keyword>